<dbReference type="SMART" id="SM00181">
    <property type="entry name" value="EGF"/>
    <property type="match status" value="7"/>
</dbReference>
<dbReference type="SUPFAM" id="SSF57184">
    <property type="entry name" value="Growth factor receptor domain"/>
    <property type="match status" value="1"/>
</dbReference>
<keyword evidence="5" id="KW-0325">Glycoprotein</keyword>
<evidence type="ECO:0000313" key="9">
    <source>
        <dbReference type="Ensembl" id="ENSSFAP00005046794.1"/>
    </source>
</evidence>
<keyword evidence="3" id="KW-0677">Repeat</keyword>
<evidence type="ECO:0000256" key="5">
    <source>
        <dbReference type="ARBA" id="ARBA00023180"/>
    </source>
</evidence>
<dbReference type="SMART" id="SM00179">
    <property type="entry name" value="EGF_CA"/>
    <property type="match status" value="5"/>
</dbReference>
<evidence type="ECO:0000256" key="6">
    <source>
        <dbReference type="PROSITE-ProRule" id="PRU00076"/>
    </source>
</evidence>
<dbReference type="GO" id="GO:0007165">
    <property type="term" value="P:signal transduction"/>
    <property type="evidence" value="ECO:0007669"/>
    <property type="project" value="TreeGrafter"/>
</dbReference>
<dbReference type="FunFam" id="2.10.25.10:FF:000037">
    <property type="entry name" value="Signal peptide, CUB domain and EGF-like domain-containing 2"/>
    <property type="match status" value="2"/>
</dbReference>
<organism evidence="9 10">
    <name type="scientific">Salarias fasciatus</name>
    <name type="common">Jewelled blenny</name>
    <name type="synonym">Blennius fasciatus</name>
    <dbReference type="NCBI Taxonomy" id="181472"/>
    <lineage>
        <taxon>Eukaryota</taxon>
        <taxon>Metazoa</taxon>
        <taxon>Chordata</taxon>
        <taxon>Craniata</taxon>
        <taxon>Vertebrata</taxon>
        <taxon>Euteleostomi</taxon>
        <taxon>Actinopterygii</taxon>
        <taxon>Neopterygii</taxon>
        <taxon>Teleostei</taxon>
        <taxon>Neoteleostei</taxon>
        <taxon>Acanthomorphata</taxon>
        <taxon>Ovalentaria</taxon>
        <taxon>Blenniimorphae</taxon>
        <taxon>Blenniiformes</taxon>
        <taxon>Blennioidei</taxon>
        <taxon>Blenniidae</taxon>
        <taxon>Salariinae</taxon>
        <taxon>Salarias</taxon>
    </lineage>
</organism>
<feature type="domain" description="EGF-like" evidence="7">
    <location>
        <begin position="176"/>
        <end position="216"/>
    </location>
</feature>
<dbReference type="GO" id="GO:0009986">
    <property type="term" value="C:cell surface"/>
    <property type="evidence" value="ECO:0007669"/>
    <property type="project" value="TreeGrafter"/>
</dbReference>
<dbReference type="InParanoid" id="A0A672J0E1"/>
<comment type="caution">
    <text evidence="6">Lacks conserved residue(s) required for the propagation of feature annotation.</text>
</comment>
<dbReference type="FunFam" id="2.10.25.10:FF:000010">
    <property type="entry name" value="Pro-epidermal growth factor"/>
    <property type="match status" value="1"/>
</dbReference>
<dbReference type="SUPFAM" id="SSF57196">
    <property type="entry name" value="EGF/Laminin"/>
    <property type="match status" value="3"/>
</dbReference>
<keyword evidence="1 6" id="KW-0245">EGF-like domain</keyword>
<keyword evidence="4 6" id="KW-1015">Disulfide bond</keyword>
<evidence type="ECO:0000256" key="1">
    <source>
        <dbReference type="ARBA" id="ARBA00022536"/>
    </source>
</evidence>
<dbReference type="InterPro" id="IPR009030">
    <property type="entry name" value="Growth_fac_rcpt_cys_sf"/>
</dbReference>
<dbReference type="InterPro" id="IPR052071">
    <property type="entry name" value="SCUB_EGF-like_domain"/>
</dbReference>
<sequence>MQSQIEILHKIKYEFLIFKCIFVMNSFTSMSLNLKGQICVICMSRPNVCADQEMYMMGGRQPCVQAFSRMVKVWKQGCTSHKWCVGYERRTAYYTTYRQVYNMDLHTVYKCCPGWTQKNDEMGCLHICSENTCFNGGRCAETGDHVCHCPLGFKGTRCQYGEFSFLVTVCLVVPSDVDECEELNGGCQQTCVNTRGSYHCECSEGFRMHTDGRTCIVRDPCGERNGGCAQLCLSEEGRVHCSCRPGFKLAGDGKDCEDIDECSSGHAKCSHGCVNMPGSFSCLCHPGFELGSDGKQCYRIEMEIVNSCEKNNGGCSHHCEHTTNGPLCSCYQGYHLEQDRKTCVDSNECVSGESCCSHVCRNYPGGYECSCRAGYRLHPDGCGCDEEEVEEEEEQLEVDRLPDLLYRKAPQLLQYTAALRSRYGSDNDDGSHGGDSEREIEIQRERRGELRLDSHIVCLDGSFGEDCSMSCKDCVHGACGESKDRCDCSPGWTGTICSESKETDSKGYFGWNCRRKCSCPNNGPCHRLYGACLCSPGLYGRFCHLRKLKHRYRFSDRSNVFNAGMGLNKCTL</sequence>
<keyword evidence="10" id="KW-1185">Reference proteome</keyword>
<dbReference type="InterPro" id="IPR011489">
    <property type="entry name" value="EMI_domain"/>
</dbReference>
<dbReference type="Pfam" id="PF07645">
    <property type="entry name" value="EGF_CA"/>
    <property type="match status" value="1"/>
</dbReference>
<dbReference type="FunFam" id="2.10.25.10:FF:001129">
    <property type="entry name" value="Predicted protein"/>
    <property type="match status" value="1"/>
</dbReference>
<dbReference type="PROSITE" id="PS01186">
    <property type="entry name" value="EGF_2"/>
    <property type="match status" value="4"/>
</dbReference>
<evidence type="ECO:0000256" key="2">
    <source>
        <dbReference type="ARBA" id="ARBA00022729"/>
    </source>
</evidence>
<dbReference type="PROSITE" id="PS50026">
    <property type="entry name" value="EGF_3"/>
    <property type="match status" value="4"/>
</dbReference>
<dbReference type="FunFam" id="2.10.25.10:FF:000038">
    <property type="entry name" value="Fibrillin 2"/>
    <property type="match status" value="1"/>
</dbReference>
<reference evidence="9" key="2">
    <citation type="submission" date="2025-08" db="UniProtKB">
        <authorList>
            <consortium name="Ensembl"/>
        </authorList>
    </citation>
    <scope>IDENTIFICATION</scope>
</reference>
<reference evidence="9" key="3">
    <citation type="submission" date="2025-09" db="UniProtKB">
        <authorList>
            <consortium name="Ensembl"/>
        </authorList>
    </citation>
    <scope>IDENTIFICATION</scope>
</reference>
<evidence type="ECO:0000256" key="3">
    <source>
        <dbReference type="ARBA" id="ARBA00022737"/>
    </source>
</evidence>
<name>A0A672J0E1_SALFA</name>
<evidence type="ECO:0000259" key="8">
    <source>
        <dbReference type="PROSITE" id="PS51041"/>
    </source>
</evidence>
<dbReference type="Gene3D" id="2.170.300.10">
    <property type="entry name" value="Tie2 ligand-binding domain superfamily"/>
    <property type="match status" value="1"/>
</dbReference>
<dbReference type="AlphaFoldDB" id="A0A672J0E1"/>
<proteinExistence type="predicted"/>
<dbReference type="Gene3D" id="2.10.25.10">
    <property type="entry name" value="Laminin"/>
    <property type="match status" value="6"/>
</dbReference>
<dbReference type="Ensembl" id="ENSSFAT00005048383.1">
    <property type="protein sequence ID" value="ENSSFAP00005046794.1"/>
    <property type="gene ID" value="ENSSFAG00005022792.1"/>
</dbReference>
<dbReference type="GO" id="GO:0030855">
    <property type="term" value="P:epithelial cell differentiation"/>
    <property type="evidence" value="ECO:0007669"/>
    <property type="project" value="UniProtKB-ARBA"/>
</dbReference>
<dbReference type="InterPro" id="IPR018097">
    <property type="entry name" value="EGF_Ca-bd_CS"/>
</dbReference>
<dbReference type="PANTHER" id="PTHR24046:SF7">
    <property type="entry name" value="CUB DOMAIN-CONTAINING PROTEIN"/>
    <property type="match status" value="1"/>
</dbReference>
<dbReference type="InterPro" id="IPR026823">
    <property type="entry name" value="cEGF"/>
</dbReference>
<dbReference type="PROSITE" id="PS51041">
    <property type="entry name" value="EMI"/>
    <property type="match status" value="1"/>
</dbReference>
<feature type="domain" description="EGF-like" evidence="7">
    <location>
        <begin position="258"/>
        <end position="298"/>
    </location>
</feature>
<feature type="disulfide bond" evidence="6">
    <location>
        <begin position="488"/>
        <end position="497"/>
    </location>
</feature>
<dbReference type="PROSITE" id="PS00022">
    <property type="entry name" value="EGF_1"/>
    <property type="match status" value="3"/>
</dbReference>
<protein>
    <submittedName>
        <fullName evidence="9">Zgc:158328</fullName>
    </submittedName>
</protein>
<dbReference type="Proteomes" id="UP000472267">
    <property type="component" value="Chromosome 14"/>
</dbReference>
<dbReference type="Pfam" id="PF07546">
    <property type="entry name" value="EMI"/>
    <property type="match status" value="1"/>
</dbReference>
<dbReference type="GO" id="GO:0005509">
    <property type="term" value="F:calcium ion binding"/>
    <property type="evidence" value="ECO:0007669"/>
    <property type="project" value="InterPro"/>
</dbReference>
<dbReference type="OMA" id="FESEWAC"/>
<dbReference type="GO" id="GO:0071944">
    <property type="term" value="C:cell periphery"/>
    <property type="evidence" value="ECO:0007669"/>
    <property type="project" value="UniProtKB-ARBA"/>
</dbReference>
<evidence type="ECO:0000256" key="4">
    <source>
        <dbReference type="ARBA" id="ARBA00023157"/>
    </source>
</evidence>
<feature type="domain" description="EMI" evidence="8">
    <location>
        <begin position="45"/>
        <end position="126"/>
    </location>
</feature>
<dbReference type="Pfam" id="PF00008">
    <property type="entry name" value="EGF"/>
    <property type="match status" value="1"/>
</dbReference>
<feature type="domain" description="EGF-like" evidence="7">
    <location>
        <begin position="125"/>
        <end position="159"/>
    </location>
</feature>
<dbReference type="InterPro" id="IPR001881">
    <property type="entry name" value="EGF-like_Ca-bd_dom"/>
</dbReference>
<evidence type="ECO:0000313" key="10">
    <source>
        <dbReference type="Proteomes" id="UP000472267"/>
    </source>
</evidence>
<dbReference type="PROSITE" id="PS01187">
    <property type="entry name" value="EGF_CA"/>
    <property type="match status" value="2"/>
</dbReference>
<evidence type="ECO:0000259" key="7">
    <source>
        <dbReference type="PROSITE" id="PS50026"/>
    </source>
</evidence>
<dbReference type="PANTHER" id="PTHR24046">
    <property type="entry name" value="SIGNAL PEPTIDE, CUB AND EGF-LIKE DOMAIN-CONTAINING"/>
    <property type="match status" value="1"/>
</dbReference>
<reference evidence="9" key="1">
    <citation type="submission" date="2019-06" db="EMBL/GenBank/DDBJ databases">
        <authorList>
            <consortium name="Wellcome Sanger Institute Data Sharing"/>
        </authorList>
    </citation>
    <scope>NUCLEOTIDE SEQUENCE [LARGE SCALE GENOMIC DNA]</scope>
</reference>
<dbReference type="InterPro" id="IPR049883">
    <property type="entry name" value="NOTCH1_EGF-like"/>
</dbReference>
<accession>A0A672J0E1</accession>
<dbReference type="GO" id="GO:0005615">
    <property type="term" value="C:extracellular space"/>
    <property type="evidence" value="ECO:0007669"/>
    <property type="project" value="TreeGrafter"/>
</dbReference>
<dbReference type="Pfam" id="PF12662">
    <property type="entry name" value="cEGF"/>
    <property type="match status" value="1"/>
</dbReference>
<dbReference type="InterPro" id="IPR000742">
    <property type="entry name" value="EGF"/>
</dbReference>
<feature type="disulfide bond" evidence="6">
    <location>
        <begin position="149"/>
        <end position="158"/>
    </location>
</feature>
<dbReference type="Pfam" id="PF14670">
    <property type="entry name" value="FXa_inhibition"/>
    <property type="match status" value="2"/>
</dbReference>
<keyword evidence="2" id="KW-0732">Signal</keyword>
<dbReference type="PROSITE" id="PS00010">
    <property type="entry name" value="ASX_HYDROXYL"/>
    <property type="match status" value="2"/>
</dbReference>
<dbReference type="InterPro" id="IPR000152">
    <property type="entry name" value="EGF-type_Asp/Asn_hydroxyl_site"/>
</dbReference>
<feature type="domain" description="EGF-like" evidence="7">
    <location>
        <begin position="463"/>
        <end position="498"/>
    </location>
</feature>